<accession>A0A9W6VKG2</accession>
<evidence type="ECO:0000259" key="6">
    <source>
        <dbReference type="PROSITE" id="PS50850"/>
    </source>
</evidence>
<feature type="transmembrane region" description="Helical" evidence="5">
    <location>
        <begin position="88"/>
        <end position="107"/>
    </location>
</feature>
<keyword evidence="8" id="KW-1185">Reference proteome</keyword>
<keyword evidence="2 5" id="KW-0812">Transmembrane</keyword>
<dbReference type="InterPro" id="IPR036259">
    <property type="entry name" value="MFS_trans_sf"/>
</dbReference>
<organism evidence="7 8">
    <name type="scientific">Amycolatopsis taiwanensis</name>
    <dbReference type="NCBI Taxonomy" id="342230"/>
    <lineage>
        <taxon>Bacteria</taxon>
        <taxon>Bacillati</taxon>
        <taxon>Actinomycetota</taxon>
        <taxon>Actinomycetes</taxon>
        <taxon>Pseudonocardiales</taxon>
        <taxon>Pseudonocardiaceae</taxon>
        <taxon>Amycolatopsis</taxon>
    </lineage>
</organism>
<dbReference type="CDD" id="cd17321">
    <property type="entry name" value="MFS_MMR_MDR_like"/>
    <property type="match status" value="1"/>
</dbReference>
<feature type="transmembrane region" description="Helical" evidence="5">
    <location>
        <begin position="20"/>
        <end position="44"/>
    </location>
</feature>
<proteinExistence type="predicted"/>
<dbReference type="EMBL" id="BSTI01000043">
    <property type="protein sequence ID" value="GLY71660.1"/>
    <property type="molecule type" value="Genomic_DNA"/>
</dbReference>
<feature type="transmembrane region" description="Helical" evidence="5">
    <location>
        <begin position="56"/>
        <end position="76"/>
    </location>
</feature>
<dbReference type="Gene3D" id="1.20.1720.10">
    <property type="entry name" value="Multidrug resistance protein D"/>
    <property type="match status" value="1"/>
</dbReference>
<feature type="transmembrane region" description="Helical" evidence="5">
    <location>
        <begin position="113"/>
        <end position="136"/>
    </location>
</feature>
<dbReference type="AlphaFoldDB" id="A0A9W6VKG2"/>
<evidence type="ECO:0000256" key="3">
    <source>
        <dbReference type="ARBA" id="ARBA00022989"/>
    </source>
</evidence>
<dbReference type="GO" id="GO:0005886">
    <property type="term" value="C:plasma membrane"/>
    <property type="evidence" value="ECO:0007669"/>
    <property type="project" value="UniProtKB-SubCell"/>
</dbReference>
<dbReference type="Gene3D" id="1.20.1250.20">
    <property type="entry name" value="MFS general substrate transporter like domains"/>
    <property type="match status" value="1"/>
</dbReference>
<dbReference type="PROSITE" id="PS50850">
    <property type="entry name" value="MFS"/>
    <property type="match status" value="1"/>
</dbReference>
<keyword evidence="3 5" id="KW-1133">Transmembrane helix</keyword>
<dbReference type="GO" id="GO:0022857">
    <property type="term" value="F:transmembrane transporter activity"/>
    <property type="evidence" value="ECO:0007669"/>
    <property type="project" value="InterPro"/>
</dbReference>
<comment type="caution">
    <text evidence="7">The sequence shown here is derived from an EMBL/GenBank/DDBJ whole genome shotgun (WGS) entry which is preliminary data.</text>
</comment>
<feature type="transmembrane region" description="Helical" evidence="5">
    <location>
        <begin position="342"/>
        <end position="365"/>
    </location>
</feature>
<evidence type="ECO:0000313" key="8">
    <source>
        <dbReference type="Proteomes" id="UP001165136"/>
    </source>
</evidence>
<evidence type="ECO:0000256" key="5">
    <source>
        <dbReference type="SAM" id="Phobius"/>
    </source>
</evidence>
<dbReference type="Proteomes" id="UP001165136">
    <property type="component" value="Unassembled WGS sequence"/>
</dbReference>
<comment type="subcellular location">
    <subcellularLocation>
        <location evidence="1">Cell membrane</location>
        <topology evidence="1">Multi-pass membrane protein</topology>
    </subcellularLocation>
</comment>
<dbReference type="PANTHER" id="PTHR42718:SF39">
    <property type="entry name" value="ACTINORHODIN TRANSPORTER-RELATED"/>
    <property type="match status" value="1"/>
</dbReference>
<feature type="transmembrane region" description="Helical" evidence="5">
    <location>
        <begin position="371"/>
        <end position="396"/>
    </location>
</feature>
<feature type="transmembrane region" description="Helical" evidence="5">
    <location>
        <begin position="148"/>
        <end position="168"/>
    </location>
</feature>
<evidence type="ECO:0000256" key="2">
    <source>
        <dbReference type="ARBA" id="ARBA00022692"/>
    </source>
</evidence>
<gene>
    <name evidence="7" type="ORF">Atai01_82790</name>
</gene>
<evidence type="ECO:0000256" key="1">
    <source>
        <dbReference type="ARBA" id="ARBA00004651"/>
    </source>
</evidence>
<feature type="transmembrane region" description="Helical" evidence="5">
    <location>
        <begin position="308"/>
        <end position="330"/>
    </location>
</feature>
<feature type="transmembrane region" description="Helical" evidence="5">
    <location>
        <begin position="277"/>
        <end position="302"/>
    </location>
</feature>
<feature type="transmembrane region" description="Helical" evidence="5">
    <location>
        <begin position="408"/>
        <end position="431"/>
    </location>
</feature>
<dbReference type="PANTHER" id="PTHR42718">
    <property type="entry name" value="MAJOR FACILITATOR SUPERFAMILY MULTIDRUG TRANSPORTER MFSC"/>
    <property type="match status" value="1"/>
</dbReference>
<evidence type="ECO:0000256" key="4">
    <source>
        <dbReference type="ARBA" id="ARBA00023136"/>
    </source>
</evidence>
<protein>
    <submittedName>
        <fullName evidence="7">MFS transporter</fullName>
    </submittedName>
</protein>
<dbReference type="Pfam" id="PF07690">
    <property type="entry name" value="MFS_1"/>
    <property type="match status" value="1"/>
</dbReference>
<dbReference type="RefSeq" id="WP_052372546.1">
    <property type="nucleotide sequence ID" value="NZ_BSTI01000043.1"/>
</dbReference>
<feature type="transmembrane region" description="Helical" evidence="5">
    <location>
        <begin position="443"/>
        <end position="463"/>
    </location>
</feature>
<feature type="transmembrane region" description="Helical" evidence="5">
    <location>
        <begin position="174"/>
        <end position="196"/>
    </location>
</feature>
<dbReference type="InterPro" id="IPR020846">
    <property type="entry name" value="MFS_dom"/>
</dbReference>
<keyword evidence="4 5" id="KW-0472">Membrane</keyword>
<dbReference type="InterPro" id="IPR011701">
    <property type="entry name" value="MFS"/>
</dbReference>
<feature type="transmembrane region" description="Helical" evidence="5">
    <location>
        <begin position="233"/>
        <end position="256"/>
    </location>
</feature>
<reference evidence="7" key="1">
    <citation type="submission" date="2023-03" db="EMBL/GenBank/DDBJ databases">
        <title>Amycolatopsis taiwanensis NBRC 103393.</title>
        <authorList>
            <person name="Ichikawa N."/>
            <person name="Sato H."/>
            <person name="Tonouchi N."/>
        </authorList>
    </citation>
    <scope>NUCLEOTIDE SEQUENCE</scope>
    <source>
        <strain evidence="7">NBRC 103393</strain>
    </source>
</reference>
<name>A0A9W6VKG2_9PSEU</name>
<feature type="domain" description="Major facilitator superfamily (MFS) profile" evidence="6">
    <location>
        <begin position="22"/>
        <end position="466"/>
    </location>
</feature>
<feature type="transmembrane region" description="Helical" evidence="5">
    <location>
        <begin position="208"/>
        <end position="227"/>
    </location>
</feature>
<evidence type="ECO:0000313" key="7">
    <source>
        <dbReference type="EMBL" id="GLY71660.1"/>
    </source>
</evidence>
<sequence length="472" mass="48907">MALADPQTQPMDHPPTARQWFVLFVALAGTFMAMFDLFVVNIAVPALRADLRAGDAAVELVVSGYAFAYAAGLVTGGRLGDRFGYRRTFALGMAAFTVASLLCGIAATPGQLIAARLLQGLAAAAMAPQVLSLITVTFPATHRGRATAWFGVVSGLGALAGQILGGLLLEAFGWRAIFLVNVPFGLIAAVLAVRWLPAGGGRMARFDPIGALAVSLTLALVLVPLATGREAGWPWWTWACLIAAMPLGLLTLRVQLTLARRGGEPIIDPELFRHRRYLMLLVAGGLFQLYFGALMFTMTLLLQGKLGGSPVATALVFLPQGVLFTVGSMLSGRLVARYGPAVMLTGGGLVIAGLLAITGVLGATGGDLPNWWLAAPLAFVGLGNGFLLPPILGAALAHVRADQAGAAAGTLTTTLQFANSLGVTLLGTLFFSLAGPRLTAADTATEVACAIYVALVAAVFALIKSASRNSTE</sequence>
<dbReference type="SUPFAM" id="SSF103473">
    <property type="entry name" value="MFS general substrate transporter"/>
    <property type="match status" value="1"/>
</dbReference>